<evidence type="ECO:0000259" key="2">
    <source>
        <dbReference type="Pfam" id="PF26572"/>
    </source>
</evidence>
<dbReference type="InterPro" id="IPR058498">
    <property type="entry name" value="DUF8185"/>
</dbReference>
<reference evidence="3 4" key="1">
    <citation type="journal article" date="2011" name="J. Bacteriol.">
        <title>Complete genome sequence of Amycolicicoccus subflavus DQS3-9A1T, an actinomycete isolated from crude oil-polluted soil.</title>
        <authorList>
            <person name="Cai M."/>
            <person name="Chen W.M."/>
            <person name="Nie Y."/>
            <person name="Chi C.Q."/>
            <person name="Wang Y.N."/>
            <person name="Tang Y.Q."/>
            <person name="Li G.Y."/>
            <person name="Wu X.L."/>
        </authorList>
    </citation>
    <scope>NUCLEOTIDE SEQUENCE [LARGE SCALE GENOMIC DNA]</scope>
    <source>
        <strain evidence="4">DSM 45089 / DQS3-9A1</strain>
    </source>
</reference>
<dbReference type="InterPro" id="IPR016601">
    <property type="entry name" value="UCP012637"/>
</dbReference>
<proteinExistence type="predicted"/>
<evidence type="ECO:0000259" key="1">
    <source>
        <dbReference type="Pfam" id="PF26035"/>
    </source>
</evidence>
<dbReference type="Proteomes" id="UP000009235">
    <property type="component" value="Chromosome"/>
</dbReference>
<dbReference type="eggNOG" id="ENOG5032UNB">
    <property type="taxonomic scope" value="Bacteria"/>
</dbReference>
<dbReference type="HOGENOM" id="CLU_083318_1_0_11"/>
<name>F6EQ93_HOYSD</name>
<gene>
    <name evidence="3" type="ordered locus">AS9A_1064</name>
</gene>
<dbReference type="Pfam" id="PF26035">
    <property type="entry name" value="DUF8010"/>
    <property type="match status" value="1"/>
</dbReference>
<dbReference type="EMBL" id="CP002786">
    <property type="protein sequence ID" value="AEF39516.1"/>
    <property type="molecule type" value="Genomic_DNA"/>
</dbReference>
<dbReference type="OrthoDB" id="5178111at2"/>
<dbReference type="InterPro" id="IPR058323">
    <property type="entry name" value="DUF8010"/>
</dbReference>
<dbReference type="KEGG" id="asd:AS9A_1064"/>
<dbReference type="PIRSF" id="PIRSF012637">
    <property type="entry name" value="UCP012637"/>
    <property type="match status" value="1"/>
</dbReference>
<evidence type="ECO:0000313" key="3">
    <source>
        <dbReference type="EMBL" id="AEF39516.1"/>
    </source>
</evidence>
<feature type="domain" description="DUF8185" evidence="2">
    <location>
        <begin position="108"/>
        <end position="223"/>
    </location>
</feature>
<protein>
    <submittedName>
        <fullName evidence="3">Uncharacterized protein</fullName>
    </submittedName>
</protein>
<dbReference type="RefSeq" id="WP_013805865.1">
    <property type="nucleotide sequence ID" value="NC_015564.1"/>
</dbReference>
<accession>F6EQ93</accession>
<keyword evidence="4" id="KW-1185">Reference proteome</keyword>
<organism evidence="3 4">
    <name type="scientific">Hoyosella subflava (strain DSM 45089 / JCM 17490 / NBRC 109087 / DQS3-9A1)</name>
    <name type="common">Amycolicicoccus subflavus</name>
    <dbReference type="NCBI Taxonomy" id="443218"/>
    <lineage>
        <taxon>Bacteria</taxon>
        <taxon>Bacillati</taxon>
        <taxon>Actinomycetota</taxon>
        <taxon>Actinomycetes</taxon>
        <taxon>Mycobacteriales</taxon>
        <taxon>Hoyosellaceae</taxon>
        <taxon>Hoyosella</taxon>
    </lineage>
</organism>
<sequence>MTQITGGGERHLVLRGRSSRADLGAFLTRALRLDESAVIRFRNRGEGHVAAWVNTGLDVLASRTIEGQATPTDLITAADHLLQTLRQTRSGIIQAGYSMDSAWRGALPPEGGYSHVDDVPAHVLIELAQRGADLAREHSTSQGTPGSLLDQEVLTVRGEGGTAAVTMRAVFAMTGMGFIPKADEDPATGTAGTVDPNEIVRVRARSTWVRIDARFGSVVINRSKIPLFVR</sequence>
<dbReference type="Pfam" id="PF26572">
    <property type="entry name" value="DUF8185"/>
    <property type="match status" value="1"/>
</dbReference>
<evidence type="ECO:0000313" key="4">
    <source>
        <dbReference type="Proteomes" id="UP000009235"/>
    </source>
</evidence>
<dbReference type="STRING" id="443218.AS9A_1064"/>
<feature type="domain" description="DUF8010" evidence="1">
    <location>
        <begin position="9"/>
        <end position="105"/>
    </location>
</feature>
<dbReference type="AlphaFoldDB" id="F6EQ93"/>